<evidence type="ECO:0000313" key="2">
    <source>
        <dbReference type="Proteomes" id="UP000002815"/>
    </source>
</evidence>
<reference evidence="1 2" key="1">
    <citation type="submission" date="2010-12" db="EMBL/GenBank/DDBJ databases">
        <authorList>
            <person name="Muzny D."/>
            <person name="Qin X."/>
            <person name="Deng J."/>
            <person name="Jiang H."/>
            <person name="Liu Y."/>
            <person name="Qu J."/>
            <person name="Song X.-Z."/>
            <person name="Zhang L."/>
            <person name="Thornton R."/>
            <person name="Coyle M."/>
            <person name="Francisco L."/>
            <person name="Jackson L."/>
            <person name="Javaid M."/>
            <person name="Korchina V."/>
            <person name="Kovar C."/>
            <person name="Mata R."/>
            <person name="Mathew T."/>
            <person name="Ngo R."/>
            <person name="Nguyen L."/>
            <person name="Nguyen N."/>
            <person name="Okwuonu G."/>
            <person name="Ongeri F."/>
            <person name="Pham C."/>
            <person name="Simmons D."/>
            <person name="Wilczek-Boney K."/>
            <person name="Hale W."/>
            <person name="Jakkamsetti A."/>
            <person name="Pham P."/>
            <person name="Ruth R."/>
            <person name="San Lucas F."/>
            <person name="Warren J."/>
            <person name="Zhang J."/>
            <person name="Zhao Z."/>
            <person name="Zhou C."/>
            <person name="Zhu D."/>
            <person name="Lee S."/>
            <person name="Bess C."/>
            <person name="Blankenburg K."/>
            <person name="Forbes L."/>
            <person name="Fu Q."/>
            <person name="Gubbala S."/>
            <person name="Hirani K."/>
            <person name="Jayaseelan J.C."/>
            <person name="Lara F."/>
            <person name="Munidasa M."/>
            <person name="Palculict T."/>
            <person name="Patil S."/>
            <person name="Pu L.-L."/>
            <person name="Saada N."/>
            <person name="Tang L."/>
            <person name="Weissenberger G."/>
            <person name="Zhu Y."/>
            <person name="Hemphill L."/>
            <person name="Shang Y."/>
            <person name="Youmans B."/>
            <person name="Ayvaz T."/>
            <person name="Ross M."/>
            <person name="Santibanez J."/>
            <person name="Aqrawi P."/>
            <person name="Gross S."/>
            <person name="Joshi V."/>
            <person name="Fowler G."/>
            <person name="Nazareth L."/>
            <person name="Reid J."/>
            <person name="Worley K."/>
            <person name="Petrosino J."/>
            <person name="Highlander S."/>
            <person name="Gibbs R."/>
        </authorList>
    </citation>
    <scope>NUCLEOTIDE SEQUENCE [LARGE SCALE GENOMIC DNA]</scope>
    <source>
        <strain evidence="1 2">ATCC 700779</strain>
    </source>
</reference>
<evidence type="ECO:0000313" key="1">
    <source>
        <dbReference type="EMBL" id="EFX37050.1"/>
    </source>
</evidence>
<gene>
    <name evidence="1" type="ORF">HMPREF9423_0694</name>
</gene>
<dbReference type="RefSeq" id="WP_006148381.1">
    <property type="nucleotide sequence ID" value="NZ_AJTA01000038.1"/>
</dbReference>
<comment type="caution">
    <text evidence="1">The sequence shown here is derived from an EMBL/GenBank/DDBJ whole genome shotgun (WGS) entry which is preliminary data.</text>
</comment>
<keyword evidence="2" id="KW-1185">Reference proteome</keyword>
<dbReference type="Proteomes" id="UP000002815">
    <property type="component" value="Unassembled WGS sequence"/>
</dbReference>
<accession>E8JZN1</accession>
<dbReference type="HOGENOM" id="CLU_2636548_0_0_9"/>
<dbReference type="AlphaFoldDB" id="E8JZN1"/>
<proteinExistence type="predicted"/>
<organism evidence="1 2">
    <name type="scientific">Streptococcus infantis ATCC 700779</name>
    <dbReference type="NCBI Taxonomy" id="889204"/>
    <lineage>
        <taxon>Bacteria</taxon>
        <taxon>Bacillati</taxon>
        <taxon>Bacillota</taxon>
        <taxon>Bacilli</taxon>
        <taxon>Lactobacillales</taxon>
        <taxon>Streptococcaceae</taxon>
        <taxon>Streptococcus</taxon>
    </lineage>
</organism>
<protein>
    <submittedName>
        <fullName evidence="1">Uncharacterized protein</fullName>
    </submittedName>
</protein>
<sequence length="77" mass="9382">MKQDNKKEKKSKKHYKPNRKINWLDRVKLWLLQHLKIAFLLDSSIFFYQLLGYSICCLEQLLFQNPIKTSIMSFRSF</sequence>
<name>E8JZN1_9STRE</name>
<dbReference type="GeneID" id="83686953"/>
<dbReference type="EMBL" id="AEVD01000005">
    <property type="protein sequence ID" value="EFX37050.1"/>
    <property type="molecule type" value="Genomic_DNA"/>
</dbReference>